<feature type="transmembrane region" description="Helical" evidence="8">
    <location>
        <begin position="177"/>
        <end position="195"/>
    </location>
</feature>
<reference evidence="10 11" key="1">
    <citation type="journal article" date="2018" name="Environ. Microbiol.">
        <title>Novel energy conservation strategies and behaviour of Pelotomaculum schinkii driving syntrophic propionate catabolism.</title>
        <authorList>
            <person name="Hidalgo-Ahumada C.A.P."/>
            <person name="Nobu M.K."/>
            <person name="Narihiro T."/>
            <person name="Tamaki H."/>
            <person name="Liu W.T."/>
            <person name="Kamagata Y."/>
            <person name="Stams A.J.M."/>
            <person name="Imachi H."/>
            <person name="Sousa D.Z."/>
        </authorList>
    </citation>
    <scope>NUCLEOTIDE SEQUENCE [LARGE SCALE GENOMIC DNA]</scope>
    <source>
        <strain evidence="10 11">HH</strain>
    </source>
</reference>
<feature type="transmembrane region" description="Helical" evidence="8">
    <location>
        <begin position="375"/>
        <end position="396"/>
    </location>
</feature>
<dbReference type="PANTHER" id="PTHR23502">
    <property type="entry name" value="MAJOR FACILITATOR SUPERFAMILY"/>
    <property type="match status" value="1"/>
</dbReference>
<dbReference type="InterPro" id="IPR004812">
    <property type="entry name" value="Efflux_drug-R_Bcr/CmlA"/>
</dbReference>
<keyword evidence="5 8" id="KW-0812">Transmembrane</keyword>
<dbReference type="SUPFAM" id="SSF103473">
    <property type="entry name" value="MFS general substrate transporter"/>
    <property type="match status" value="1"/>
</dbReference>
<evidence type="ECO:0000256" key="6">
    <source>
        <dbReference type="ARBA" id="ARBA00022989"/>
    </source>
</evidence>
<feature type="transmembrane region" description="Helical" evidence="8">
    <location>
        <begin position="88"/>
        <end position="110"/>
    </location>
</feature>
<keyword evidence="4 8" id="KW-1003">Cell membrane</keyword>
<comment type="caution">
    <text evidence="8">Lacks conserved residue(s) required for the propagation of feature annotation.</text>
</comment>
<feature type="transmembrane region" description="Helical" evidence="8">
    <location>
        <begin position="116"/>
        <end position="134"/>
    </location>
</feature>
<feature type="transmembrane region" description="Helical" evidence="8">
    <location>
        <begin position="287"/>
        <end position="304"/>
    </location>
</feature>
<protein>
    <recommendedName>
        <fullName evidence="8">Bcr/CflA family efflux transporter</fullName>
    </recommendedName>
</protein>
<feature type="domain" description="Major facilitator superfamily (MFS) profile" evidence="9">
    <location>
        <begin position="22"/>
        <end position="400"/>
    </location>
</feature>
<dbReference type="PANTHER" id="PTHR23502:SF132">
    <property type="entry name" value="POLYAMINE TRANSPORTER 2-RELATED"/>
    <property type="match status" value="1"/>
</dbReference>
<dbReference type="AlphaFoldDB" id="A0A4Y7RBK8"/>
<evidence type="ECO:0000256" key="2">
    <source>
        <dbReference type="ARBA" id="ARBA00006236"/>
    </source>
</evidence>
<keyword evidence="11" id="KW-1185">Reference proteome</keyword>
<evidence type="ECO:0000256" key="8">
    <source>
        <dbReference type="RuleBase" id="RU365088"/>
    </source>
</evidence>
<dbReference type="GO" id="GO:0005886">
    <property type="term" value="C:plasma membrane"/>
    <property type="evidence" value="ECO:0007669"/>
    <property type="project" value="UniProtKB-SubCell"/>
</dbReference>
<organism evidence="10 11">
    <name type="scientific">Pelotomaculum schinkii</name>
    <dbReference type="NCBI Taxonomy" id="78350"/>
    <lineage>
        <taxon>Bacteria</taxon>
        <taxon>Bacillati</taxon>
        <taxon>Bacillota</taxon>
        <taxon>Clostridia</taxon>
        <taxon>Eubacteriales</taxon>
        <taxon>Desulfotomaculaceae</taxon>
        <taxon>Pelotomaculum</taxon>
    </lineage>
</organism>
<feature type="transmembrane region" description="Helical" evidence="8">
    <location>
        <begin position="226"/>
        <end position="249"/>
    </location>
</feature>
<dbReference type="InterPro" id="IPR036259">
    <property type="entry name" value="MFS_trans_sf"/>
</dbReference>
<dbReference type="GO" id="GO:0042910">
    <property type="term" value="F:xenobiotic transmembrane transporter activity"/>
    <property type="evidence" value="ECO:0007669"/>
    <property type="project" value="InterPro"/>
</dbReference>
<evidence type="ECO:0000256" key="3">
    <source>
        <dbReference type="ARBA" id="ARBA00022448"/>
    </source>
</evidence>
<accession>A0A4Y7RBK8</accession>
<name>A0A4Y7RBK8_9FIRM</name>
<keyword evidence="7 8" id="KW-0472">Membrane</keyword>
<feature type="transmembrane region" description="Helical" evidence="8">
    <location>
        <begin position="146"/>
        <end position="171"/>
    </location>
</feature>
<comment type="caution">
    <text evidence="10">The sequence shown here is derived from an EMBL/GenBank/DDBJ whole genome shotgun (WGS) entry which is preliminary data.</text>
</comment>
<keyword evidence="3 8" id="KW-0813">Transport</keyword>
<feature type="transmembrane region" description="Helical" evidence="8">
    <location>
        <begin position="261"/>
        <end position="280"/>
    </location>
</feature>
<feature type="transmembrane region" description="Helical" evidence="8">
    <location>
        <begin position="21"/>
        <end position="41"/>
    </location>
</feature>
<evidence type="ECO:0000259" key="9">
    <source>
        <dbReference type="PROSITE" id="PS50850"/>
    </source>
</evidence>
<dbReference type="GO" id="GO:1990961">
    <property type="term" value="P:xenobiotic detoxification by transmembrane export across the plasma membrane"/>
    <property type="evidence" value="ECO:0007669"/>
    <property type="project" value="InterPro"/>
</dbReference>
<dbReference type="RefSeq" id="WP_190258714.1">
    <property type="nucleotide sequence ID" value="NZ_QFGA01000002.1"/>
</dbReference>
<proteinExistence type="inferred from homology"/>
<dbReference type="NCBIfam" id="TIGR00710">
    <property type="entry name" value="efflux_Bcr_CflA"/>
    <property type="match status" value="1"/>
</dbReference>
<keyword evidence="6 8" id="KW-1133">Transmembrane helix</keyword>
<evidence type="ECO:0000256" key="7">
    <source>
        <dbReference type="ARBA" id="ARBA00023136"/>
    </source>
</evidence>
<dbReference type="InterPro" id="IPR011701">
    <property type="entry name" value="MFS"/>
</dbReference>
<feature type="transmembrane region" description="Helical" evidence="8">
    <location>
        <begin position="350"/>
        <end position="369"/>
    </location>
</feature>
<evidence type="ECO:0000313" key="11">
    <source>
        <dbReference type="Proteomes" id="UP000298324"/>
    </source>
</evidence>
<comment type="subcellular location">
    <subcellularLocation>
        <location evidence="1 8">Cell membrane</location>
        <topology evidence="1 8">Multi-pass membrane protein</topology>
    </subcellularLocation>
</comment>
<feature type="transmembrane region" description="Helical" evidence="8">
    <location>
        <begin position="53"/>
        <end position="76"/>
    </location>
</feature>
<evidence type="ECO:0000256" key="1">
    <source>
        <dbReference type="ARBA" id="ARBA00004651"/>
    </source>
</evidence>
<dbReference type="EMBL" id="QFGA01000002">
    <property type="protein sequence ID" value="TEB06100.1"/>
    <property type="molecule type" value="Genomic_DNA"/>
</dbReference>
<dbReference type="PROSITE" id="PS50850">
    <property type="entry name" value="MFS"/>
    <property type="match status" value="1"/>
</dbReference>
<dbReference type="InterPro" id="IPR020846">
    <property type="entry name" value="MFS_dom"/>
</dbReference>
<evidence type="ECO:0000256" key="5">
    <source>
        <dbReference type="ARBA" id="ARBA00022692"/>
    </source>
</evidence>
<dbReference type="Pfam" id="PF07690">
    <property type="entry name" value="MFS_1"/>
    <property type="match status" value="1"/>
</dbReference>
<evidence type="ECO:0000313" key="10">
    <source>
        <dbReference type="EMBL" id="TEB06100.1"/>
    </source>
</evidence>
<gene>
    <name evidence="10" type="primary">bcr_2</name>
    <name evidence="10" type="ORF">Psch_03142</name>
</gene>
<comment type="similarity">
    <text evidence="2 8">Belongs to the major facilitator superfamily. Bcr/CmlA family.</text>
</comment>
<evidence type="ECO:0000256" key="4">
    <source>
        <dbReference type="ARBA" id="ARBA00022475"/>
    </source>
</evidence>
<dbReference type="Gene3D" id="1.20.1720.10">
    <property type="entry name" value="Multidrug resistance protein D"/>
    <property type="match status" value="1"/>
</dbReference>
<sequence length="425" mass="46063">MQKTSAEVDMNKRQKYLGQKGLIALITFLSAFIPLSTDLYLPALPGMAVYFKAPINLVNLTLILFFIFFSAGMLFWGPLSDKYGRKPVLLTGLTVYILASLFSACVVNVYQLIIFRVFQAIGGGAAASVAMAMVKDTYDGKKRESILALVQSMTMICPITAPVLGAILLKFISWRGIFWTLTGIGILALAGALALEETIGKRYTGTIGQTMGRLGVVLKNPGFSSLLSVFALAGIPTFAYLASSSYIYIDGFGLSEQTYSYFFALNAVFLLLSPMLYLILSRRFNRGSIIITCFAVVAMSGALIGSLGNLGPWLFAVTLIPSTIASNCVRPPGTNLMLEQQQEDTGSASALMSCVSLLMGSVGMLLISYDWSNIILALGILNLIVGLTCGVLWLLISKRSFIKQVPQMQLLQQHQAKHKTTIADQ</sequence>
<dbReference type="Proteomes" id="UP000298324">
    <property type="component" value="Unassembled WGS sequence"/>
</dbReference>